<dbReference type="PANTHER" id="PTHR48207:SF4">
    <property type="entry name" value="BLL6097 PROTEIN"/>
    <property type="match status" value="1"/>
</dbReference>
<sequence length="410" mass="43009">MNGSAFPPPGGLEEALSGVTVLDFGQLVAGPVCGMYLADMGATVIKVEPPEGELGRQLGPPWQNGESIAALSSNRNKLGLSIDLKRPGAEAVIGRLAAGSDVVLENFRPGVADRLGIGFEALSRWRPGLIHCAISAFGQEGPWRERPGVDGIMQAATGLMSGIAGPGGEPGKAPLPLADMAGALFATIAVLGALRRRDSQGVGARLDVNLHSSMLMLQQMGLAAFLSSGDCPAPAGSAAPYAAPNEAFPAADGWIMVAAYQPGRWVRLCEALGRPDLLDDPRFRTNAERVKNRQALRDVLFPVFRTRTATEWEALLAGADILAAPVADFEAVTASGPYRASGIEVGFDHPVAGRVRMPGFAVGAPSPAPPRRPPPRCGEHSREVLRRFGFGESEIEALIAEKIILEPVPA</sequence>
<dbReference type="GO" id="GO:0016740">
    <property type="term" value="F:transferase activity"/>
    <property type="evidence" value="ECO:0007669"/>
    <property type="project" value="UniProtKB-KW"/>
</dbReference>
<dbReference type="InterPro" id="IPR023606">
    <property type="entry name" value="CoA-Trfase_III_dom_1_sf"/>
</dbReference>
<keyword evidence="1 2" id="KW-0808">Transferase</keyword>
<gene>
    <name evidence="2" type="ORF">NRP21_03215</name>
</gene>
<dbReference type="InterPro" id="IPR050483">
    <property type="entry name" value="CoA-transferase_III_domain"/>
</dbReference>
<dbReference type="RefSeq" id="WP_257714735.1">
    <property type="nucleotide sequence ID" value="NZ_JANJOU010000002.1"/>
</dbReference>
<proteinExistence type="predicted"/>
<organism evidence="2 3">
    <name type="scientific">Roseomonas populi</name>
    <dbReference type="NCBI Taxonomy" id="3121582"/>
    <lineage>
        <taxon>Bacteria</taxon>
        <taxon>Pseudomonadati</taxon>
        <taxon>Pseudomonadota</taxon>
        <taxon>Alphaproteobacteria</taxon>
        <taxon>Acetobacterales</taxon>
        <taxon>Roseomonadaceae</taxon>
        <taxon>Roseomonas</taxon>
    </lineage>
</organism>
<dbReference type="Proteomes" id="UP001524642">
    <property type="component" value="Unassembled WGS sequence"/>
</dbReference>
<comment type="caution">
    <text evidence="2">The sequence shown here is derived from an EMBL/GenBank/DDBJ whole genome shotgun (WGS) entry which is preliminary data.</text>
</comment>
<keyword evidence="3" id="KW-1185">Reference proteome</keyword>
<evidence type="ECO:0000256" key="1">
    <source>
        <dbReference type="ARBA" id="ARBA00022679"/>
    </source>
</evidence>
<dbReference type="Gene3D" id="3.30.1540.10">
    <property type="entry name" value="formyl-coa transferase, domain 3"/>
    <property type="match status" value="1"/>
</dbReference>
<dbReference type="PANTHER" id="PTHR48207">
    <property type="entry name" value="SUCCINATE--HYDROXYMETHYLGLUTARATE COA-TRANSFERASE"/>
    <property type="match status" value="1"/>
</dbReference>
<dbReference type="InterPro" id="IPR003673">
    <property type="entry name" value="CoA-Trfase_fam_III"/>
</dbReference>
<protein>
    <submittedName>
        <fullName evidence="2">CoA transferase</fullName>
    </submittedName>
</protein>
<dbReference type="EMBL" id="JANJOU010000002">
    <property type="protein sequence ID" value="MCR0981054.1"/>
    <property type="molecule type" value="Genomic_DNA"/>
</dbReference>
<reference evidence="2 3" key="1">
    <citation type="submission" date="2022-06" db="EMBL/GenBank/DDBJ databases">
        <title>Roseomonas CN29.</title>
        <authorList>
            <person name="Cheng Y."/>
            <person name="He X."/>
        </authorList>
    </citation>
    <scope>NUCLEOTIDE SEQUENCE [LARGE SCALE GENOMIC DNA]</scope>
    <source>
        <strain evidence="2 3">CN29</strain>
    </source>
</reference>
<dbReference type="Pfam" id="PF02515">
    <property type="entry name" value="CoA_transf_3"/>
    <property type="match status" value="1"/>
</dbReference>
<dbReference type="InterPro" id="IPR044855">
    <property type="entry name" value="CoA-Trfase_III_dom3_sf"/>
</dbReference>
<dbReference type="Gene3D" id="3.40.50.10540">
    <property type="entry name" value="Crotonobetainyl-coa:carnitine coa-transferase, domain 1"/>
    <property type="match status" value="1"/>
</dbReference>
<dbReference type="SUPFAM" id="SSF89796">
    <property type="entry name" value="CoA-transferase family III (CaiB/BaiF)"/>
    <property type="match status" value="1"/>
</dbReference>
<name>A0ABT1X002_9PROT</name>
<accession>A0ABT1X002</accession>
<evidence type="ECO:0000313" key="2">
    <source>
        <dbReference type="EMBL" id="MCR0981054.1"/>
    </source>
</evidence>
<evidence type="ECO:0000313" key="3">
    <source>
        <dbReference type="Proteomes" id="UP001524642"/>
    </source>
</evidence>